<keyword evidence="1" id="KW-0732">Signal</keyword>
<evidence type="ECO:0000313" key="2">
    <source>
        <dbReference type="EMBL" id="CAL8131285.1"/>
    </source>
</evidence>
<reference evidence="2 3" key="1">
    <citation type="submission" date="2024-08" db="EMBL/GenBank/DDBJ databases">
        <authorList>
            <person name="Cucini C."/>
            <person name="Frati F."/>
        </authorList>
    </citation>
    <scope>NUCLEOTIDE SEQUENCE [LARGE SCALE GENOMIC DNA]</scope>
</reference>
<sequence length="168" mass="19031">MTWVTLGLLLLCAASSFGELEEVPEGGITYKVKYDVNQFIVHAQDLGYDLKEARSWFYLRDHPPSILTIANFDPEFTINMVRKDLNCLVRFKSGVQFNKANFLFFKAAKSVYTVEANVIRGVDIFDKSGEQLMFVATLKRRGLELVIATKSRTSKFYFPVATAADIDP</sequence>
<protein>
    <submittedName>
        <fullName evidence="2">Uncharacterized protein</fullName>
    </submittedName>
</protein>
<dbReference type="Proteomes" id="UP001642540">
    <property type="component" value="Unassembled WGS sequence"/>
</dbReference>
<feature type="chain" id="PRO_5046616266" evidence="1">
    <location>
        <begin position="19"/>
        <end position="168"/>
    </location>
</feature>
<accession>A0ABP1RMZ3</accession>
<organism evidence="2 3">
    <name type="scientific">Orchesella dallaii</name>
    <dbReference type="NCBI Taxonomy" id="48710"/>
    <lineage>
        <taxon>Eukaryota</taxon>
        <taxon>Metazoa</taxon>
        <taxon>Ecdysozoa</taxon>
        <taxon>Arthropoda</taxon>
        <taxon>Hexapoda</taxon>
        <taxon>Collembola</taxon>
        <taxon>Entomobryomorpha</taxon>
        <taxon>Entomobryoidea</taxon>
        <taxon>Orchesellidae</taxon>
        <taxon>Orchesellinae</taxon>
        <taxon>Orchesella</taxon>
    </lineage>
</organism>
<name>A0ABP1RMZ3_9HEXA</name>
<dbReference type="EMBL" id="CAXLJM020000086">
    <property type="protein sequence ID" value="CAL8131285.1"/>
    <property type="molecule type" value="Genomic_DNA"/>
</dbReference>
<evidence type="ECO:0000313" key="3">
    <source>
        <dbReference type="Proteomes" id="UP001642540"/>
    </source>
</evidence>
<gene>
    <name evidence="2" type="ORF">ODALV1_LOCUS24110</name>
</gene>
<keyword evidence="3" id="KW-1185">Reference proteome</keyword>
<comment type="caution">
    <text evidence="2">The sequence shown here is derived from an EMBL/GenBank/DDBJ whole genome shotgun (WGS) entry which is preliminary data.</text>
</comment>
<evidence type="ECO:0000256" key="1">
    <source>
        <dbReference type="SAM" id="SignalP"/>
    </source>
</evidence>
<feature type="signal peptide" evidence="1">
    <location>
        <begin position="1"/>
        <end position="18"/>
    </location>
</feature>
<proteinExistence type="predicted"/>